<accession>A0A1C7DC13</accession>
<dbReference type="eggNOG" id="COG1725">
    <property type="taxonomic scope" value="Bacteria"/>
</dbReference>
<dbReference type="Pfam" id="PF00392">
    <property type="entry name" value="GntR"/>
    <property type="match status" value="1"/>
</dbReference>
<keyword evidence="1" id="KW-0805">Transcription regulation</keyword>
<dbReference type="RefSeq" id="WP_006830076.1">
    <property type="nucleotide sequence ID" value="NZ_AJYB01000028.1"/>
</dbReference>
<keyword evidence="8" id="KW-1185">Reference proteome</keyword>
<evidence type="ECO:0000256" key="2">
    <source>
        <dbReference type="ARBA" id="ARBA00023125"/>
    </source>
</evidence>
<evidence type="ECO:0000259" key="4">
    <source>
        <dbReference type="SMART" id="SM00345"/>
    </source>
</evidence>
<dbReference type="Proteomes" id="UP000004725">
    <property type="component" value="Unassembled WGS sequence"/>
</dbReference>
<reference evidence="8" key="2">
    <citation type="submission" date="2016-07" db="EMBL/GenBank/DDBJ databases">
        <authorList>
            <person name="See-Too W.S."/>
        </authorList>
    </citation>
    <scope>NUCLEOTIDE SEQUENCE [LARGE SCALE GENOMIC DNA]</scope>
    <source>
        <strain evidence="8">DSM 14505</strain>
    </source>
</reference>
<dbReference type="AlphaFoldDB" id="A0A1C7DC13"/>
<sequence>MGLDFDKDKPIYQQLIDRLSGDIIRGVRKPGDKLPSVREYAIEVGVNANTVQRVYKEMESMELTETRRGQGSFITENEERFNLLRNSKKTDLVKSFIADVEAYGFSKDEIVELVRREIT</sequence>
<evidence type="ECO:0000256" key="1">
    <source>
        <dbReference type="ARBA" id="ARBA00023015"/>
    </source>
</evidence>
<dbReference type="KEGG" id="pana:BBH88_00705"/>
<dbReference type="OrthoDB" id="9801546at2"/>
<reference evidence="6 7" key="1">
    <citation type="journal article" date="2012" name="J. Bacteriol.">
        <title>Genome Sequence of the Antarctic Psychrophile Bacterium Planococcus antarcticus DSM 14505.</title>
        <authorList>
            <person name="Margolles A."/>
            <person name="Gueimonde M."/>
            <person name="Sanchez B."/>
        </authorList>
    </citation>
    <scope>NUCLEOTIDE SEQUENCE [LARGE SCALE GENOMIC DNA]</scope>
    <source>
        <strain evidence="6 7">DSM 14505</strain>
    </source>
</reference>
<dbReference type="InterPro" id="IPR036388">
    <property type="entry name" value="WH-like_DNA-bd_sf"/>
</dbReference>
<keyword evidence="3" id="KW-0804">Transcription</keyword>
<evidence type="ECO:0000256" key="3">
    <source>
        <dbReference type="ARBA" id="ARBA00023163"/>
    </source>
</evidence>
<dbReference type="SMART" id="SM00345">
    <property type="entry name" value="HTH_GNTR"/>
    <property type="match status" value="1"/>
</dbReference>
<feature type="domain" description="HTH gntR-type" evidence="4">
    <location>
        <begin position="15"/>
        <end position="74"/>
    </location>
</feature>
<reference evidence="5" key="3">
    <citation type="submission" date="2016-10" db="EMBL/GenBank/DDBJ databases">
        <authorList>
            <person name="See-Too W.S."/>
        </authorList>
    </citation>
    <scope>NUCLEOTIDE SEQUENCE</scope>
    <source>
        <strain evidence="5">DSM 14505</strain>
    </source>
</reference>
<dbReference type="GO" id="GO:0003700">
    <property type="term" value="F:DNA-binding transcription factor activity"/>
    <property type="evidence" value="ECO:0007669"/>
    <property type="project" value="InterPro"/>
</dbReference>
<dbReference type="CDD" id="cd07377">
    <property type="entry name" value="WHTH_GntR"/>
    <property type="match status" value="1"/>
</dbReference>
<evidence type="ECO:0000313" key="6">
    <source>
        <dbReference type="EMBL" id="EIM06569.1"/>
    </source>
</evidence>
<proteinExistence type="predicted"/>
<dbReference type="GO" id="GO:0003677">
    <property type="term" value="F:DNA binding"/>
    <property type="evidence" value="ECO:0007669"/>
    <property type="project" value="UniProtKB-KW"/>
</dbReference>
<evidence type="ECO:0000313" key="8">
    <source>
        <dbReference type="Proteomes" id="UP000092661"/>
    </source>
</evidence>
<dbReference type="SUPFAM" id="SSF46785">
    <property type="entry name" value="Winged helix' DNA-binding domain"/>
    <property type="match status" value="1"/>
</dbReference>
<dbReference type="EMBL" id="AJYB01000028">
    <property type="protein sequence ID" value="EIM06569.1"/>
    <property type="molecule type" value="Genomic_DNA"/>
</dbReference>
<keyword evidence="2" id="KW-0238">DNA-binding</keyword>
<protein>
    <submittedName>
        <fullName evidence="6">GntR family transcriptional regulator</fullName>
    </submittedName>
</protein>
<evidence type="ECO:0000313" key="7">
    <source>
        <dbReference type="Proteomes" id="UP000004725"/>
    </source>
</evidence>
<dbReference type="InterPro" id="IPR036390">
    <property type="entry name" value="WH_DNA-bd_sf"/>
</dbReference>
<dbReference type="Gene3D" id="1.10.10.10">
    <property type="entry name" value="Winged helix-like DNA-binding domain superfamily/Winged helix DNA-binding domain"/>
    <property type="match status" value="1"/>
</dbReference>
<gene>
    <name evidence="6" type="ORF">A1A1_10476</name>
    <name evidence="5" type="ORF">BBH88_00705</name>
</gene>
<dbReference type="Proteomes" id="UP000092661">
    <property type="component" value="Chromosome"/>
</dbReference>
<dbReference type="PANTHER" id="PTHR38445">
    <property type="entry name" value="HTH-TYPE TRANSCRIPTIONAL REPRESSOR YTRA"/>
    <property type="match status" value="1"/>
</dbReference>
<organism evidence="6 7">
    <name type="scientific">Planococcus antarcticus DSM 14505</name>
    <dbReference type="NCBI Taxonomy" id="1185653"/>
    <lineage>
        <taxon>Bacteria</taxon>
        <taxon>Bacillati</taxon>
        <taxon>Bacillota</taxon>
        <taxon>Bacilli</taxon>
        <taxon>Bacillales</taxon>
        <taxon>Caryophanaceae</taxon>
        <taxon>Planococcus</taxon>
    </lineage>
</organism>
<name>A0A1C7DC13_9BACL</name>
<evidence type="ECO:0000313" key="5">
    <source>
        <dbReference type="EMBL" id="ANU08957.1"/>
    </source>
</evidence>
<dbReference type="PANTHER" id="PTHR38445:SF9">
    <property type="entry name" value="HTH-TYPE TRANSCRIPTIONAL REPRESSOR YTRA"/>
    <property type="match status" value="1"/>
</dbReference>
<dbReference type="InterPro" id="IPR000524">
    <property type="entry name" value="Tscrpt_reg_HTH_GntR"/>
</dbReference>
<dbReference type="EMBL" id="CP016534">
    <property type="protein sequence ID" value="ANU08957.1"/>
    <property type="molecule type" value="Genomic_DNA"/>
</dbReference>